<accession>A0A166VJX9</accession>
<dbReference type="STRING" id="436010.A0A166VJX9"/>
<dbReference type="CDD" id="cd17316">
    <property type="entry name" value="MFS_SV2_like"/>
    <property type="match status" value="1"/>
</dbReference>
<feature type="transmembrane region" description="Helical" evidence="7">
    <location>
        <begin position="339"/>
        <end position="358"/>
    </location>
</feature>
<feature type="transmembrane region" description="Helical" evidence="7">
    <location>
        <begin position="365"/>
        <end position="384"/>
    </location>
</feature>
<dbReference type="PANTHER" id="PTHR23511:SF4">
    <property type="entry name" value="MAJOR FACILITATOR SUPERFAMILY (MFS) PROFILE DOMAIN-CONTAINING PROTEIN"/>
    <property type="match status" value="1"/>
</dbReference>
<reference evidence="9" key="1">
    <citation type="journal article" date="2016" name="Mol. Biol. Evol.">
        <title>Comparative Genomics of Early-Diverging Mushroom-Forming Fungi Provides Insights into the Origins of Lignocellulose Decay Capabilities.</title>
        <authorList>
            <person name="Nagy L.G."/>
            <person name="Riley R."/>
            <person name="Tritt A."/>
            <person name="Adam C."/>
            <person name="Daum C."/>
            <person name="Floudas D."/>
            <person name="Sun H."/>
            <person name="Yadav J.S."/>
            <person name="Pangilinan J."/>
            <person name="Larsson K.H."/>
            <person name="Matsuura K."/>
            <person name="Barry K."/>
            <person name="Labutti K."/>
            <person name="Kuo R."/>
            <person name="Ohm R.A."/>
            <person name="Bhattacharya S.S."/>
            <person name="Shirouzu T."/>
            <person name="Yoshinaga Y."/>
            <person name="Martin F.M."/>
            <person name="Grigoriev I.V."/>
            <person name="Hibbett D.S."/>
        </authorList>
    </citation>
    <scope>NUCLEOTIDE SEQUENCE [LARGE SCALE GENOMIC DNA]</scope>
    <source>
        <strain evidence="9">CBS 109695</strain>
    </source>
</reference>
<feature type="transmembrane region" description="Helical" evidence="7">
    <location>
        <begin position="390"/>
        <end position="411"/>
    </location>
</feature>
<feature type="transmembrane region" description="Helical" evidence="7">
    <location>
        <begin position="156"/>
        <end position="175"/>
    </location>
</feature>
<dbReference type="GO" id="GO:0022857">
    <property type="term" value="F:transmembrane transporter activity"/>
    <property type="evidence" value="ECO:0007669"/>
    <property type="project" value="InterPro"/>
</dbReference>
<evidence type="ECO:0000256" key="5">
    <source>
        <dbReference type="ARBA" id="ARBA00022989"/>
    </source>
</evidence>
<sequence>MHLVDPALNAKMHIVNNAIDEIGWTPYHWKLFVLNGFGYGVDSGILLLQSIIATQAAAEFNPSFTRGLTIAVYVGMFVGALFWGYTADVIGRRFCFNTSLFISSIFAILAGASPNWPVLGLFICLSAFGAGGNLILDTTVFLEYLPSQKQWLLTPLATWWGVGQFVAGLFAWVFLPNYSCTPAVETCTYANNKGWRYEMYTCGGLVLVMSILRITVIRLHETPKFLLGQGKDEQVVENFHNMATKYGRTCSIRLADLQACGPITSVHAGSRWSFRECEAHLRGLFATCQIGLSMSLPWLSRLLLGLAYPLFNVFLPSYLASRGASFGEPSPHITWRNYVIVNVCGIFGPVLAAGLCDIRVLGRKWTMVIGALVTMVFLFAYTHVRSAVQNLGFSCAISFCLNIYAGTLYGYTVEVLPSAHRATGNGIAIAFDRLMGIVSAVIATEANTDTSVPIYICAALYGAIAVVAIVLPFEPYGRRSS</sequence>
<dbReference type="GO" id="GO:0016020">
    <property type="term" value="C:membrane"/>
    <property type="evidence" value="ECO:0007669"/>
    <property type="project" value="UniProtKB-SubCell"/>
</dbReference>
<evidence type="ECO:0000256" key="7">
    <source>
        <dbReference type="SAM" id="Phobius"/>
    </source>
</evidence>
<evidence type="ECO:0000256" key="4">
    <source>
        <dbReference type="ARBA" id="ARBA00022692"/>
    </source>
</evidence>
<evidence type="ECO:0000313" key="9">
    <source>
        <dbReference type="EMBL" id="KZP32806.1"/>
    </source>
</evidence>
<name>A0A166VJX9_9AGAM</name>
<keyword evidence="3" id="KW-0813">Transport</keyword>
<keyword evidence="5 7" id="KW-1133">Transmembrane helix</keyword>
<dbReference type="Pfam" id="PF07690">
    <property type="entry name" value="MFS_1"/>
    <property type="match status" value="1"/>
</dbReference>
<feature type="transmembrane region" description="Helical" evidence="7">
    <location>
        <begin position="452"/>
        <end position="473"/>
    </location>
</feature>
<dbReference type="InterPro" id="IPR036259">
    <property type="entry name" value="MFS_trans_sf"/>
</dbReference>
<comment type="subcellular location">
    <subcellularLocation>
        <location evidence="1">Membrane</location>
        <topology evidence="1">Multi-pass membrane protein</topology>
    </subcellularLocation>
</comment>
<evidence type="ECO:0000256" key="1">
    <source>
        <dbReference type="ARBA" id="ARBA00004141"/>
    </source>
</evidence>
<dbReference type="EMBL" id="KV417484">
    <property type="protein sequence ID" value="KZP32806.1"/>
    <property type="molecule type" value="Genomic_DNA"/>
</dbReference>
<feature type="transmembrane region" description="Helical" evidence="7">
    <location>
        <begin position="118"/>
        <end position="136"/>
    </location>
</feature>
<keyword evidence="4 7" id="KW-0812">Transmembrane</keyword>
<evidence type="ECO:0000256" key="3">
    <source>
        <dbReference type="ARBA" id="ARBA00022448"/>
    </source>
</evidence>
<dbReference type="InterPro" id="IPR011701">
    <property type="entry name" value="MFS"/>
</dbReference>
<proteinExistence type="inferred from homology"/>
<evidence type="ECO:0000256" key="2">
    <source>
        <dbReference type="ARBA" id="ARBA00008335"/>
    </source>
</evidence>
<feature type="transmembrane region" description="Helical" evidence="7">
    <location>
        <begin position="195"/>
        <end position="216"/>
    </location>
</feature>
<dbReference type="SUPFAM" id="SSF103473">
    <property type="entry name" value="MFS general substrate transporter"/>
    <property type="match status" value="1"/>
</dbReference>
<keyword evidence="6 7" id="KW-0472">Membrane</keyword>
<dbReference type="InterPro" id="IPR020846">
    <property type="entry name" value="MFS_dom"/>
</dbReference>
<dbReference type="PROSITE" id="PS50850">
    <property type="entry name" value="MFS"/>
    <property type="match status" value="1"/>
</dbReference>
<feature type="transmembrane region" description="Helical" evidence="7">
    <location>
        <begin position="302"/>
        <end position="319"/>
    </location>
</feature>
<evidence type="ECO:0000256" key="6">
    <source>
        <dbReference type="ARBA" id="ARBA00023136"/>
    </source>
</evidence>
<gene>
    <name evidence="9" type="ORF">FIBSPDRAFT_722216</name>
</gene>
<feature type="domain" description="Major facilitator superfamily (MFS) profile" evidence="8">
    <location>
        <begin position="28"/>
        <end position="480"/>
    </location>
</feature>
<dbReference type="PANTHER" id="PTHR23511">
    <property type="entry name" value="SYNAPTIC VESICLE GLYCOPROTEIN 2"/>
    <property type="match status" value="1"/>
</dbReference>
<feature type="transmembrane region" description="Helical" evidence="7">
    <location>
        <begin position="70"/>
        <end position="87"/>
    </location>
</feature>
<dbReference type="FunFam" id="1.20.1250.20:FF:000171">
    <property type="entry name" value="MFS general substrate transporter"/>
    <property type="match status" value="1"/>
</dbReference>
<evidence type="ECO:0000259" key="8">
    <source>
        <dbReference type="PROSITE" id="PS50850"/>
    </source>
</evidence>
<dbReference type="Gene3D" id="1.20.1250.20">
    <property type="entry name" value="MFS general substrate transporter like domains"/>
    <property type="match status" value="1"/>
</dbReference>
<comment type="similarity">
    <text evidence="2">Belongs to the major facilitator superfamily.</text>
</comment>
<dbReference type="AlphaFoldDB" id="A0A166VJX9"/>
<feature type="transmembrane region" description="Helical" evidence="7">
    <location>
        <begin position="94"/>
        <end position="112"/>
    </location>
</feature>
<dbReference type="OrthoDB" id="3936150at2759"/>
<protein>
    <submittedName>
        <fullName evidence="9">Membrane transporter</fullName>
    </submittedName>
</protein>
<organism evidence="9">
    <name type="scientific">Athelia psychrophila</name>
    <dbReference type="NCBI Taxonomy" id="1759441"/>
    <lineage>
        <taxon>Eukaryota</taxon>
        <taxon>Fungi</taxon>
        <taxon>Dikarya</taxon>
        <taxon>Basidiomycota</taxon>
        <taxon>Agaricomycotina</taxon>
        <taxon>Agaricomycetes</taxon>
        <taxon>Agaricomycetidae</taxon>
        <taxon>Atheliales</taxon>
        <taxon>Atheliaceae</taxon>
        <taxon>Athelia</taxon>
    </lineage>
</organism>